<feature type="chain" id="PRO_5045325226" evidence="1">
    <location>
        <begin position="21"/>
        <end position="148"/>
    </location>
</feature>
<sequence length="148" mass="16741">MNIRKIVVLPLLLVTLIACGQKQNSAKKEQNLDLNKSIMQSETILKPVKTLIEAMQAENADLIKAQFSQLATQAYGAEGKMKTPEETRKWIQSDILDRNGKVANPEYTIISEKEVVVKGQYSSEGYTNKANFLFTVENGLITSWRMRY</sequence>
<keyword evidence="3" id="KW-1185">Reference proteome</keyword>
<keyword evidence="1" id="KW-0732">Signal</keyword>
<reference evidence="2" key="1">
    <citation type="submission" date="2020-10" db="EMBL/GenBank/DDBJ databases">
        <authorList>
            <person name="Lu T."/>
            <person name="Wang Q."/>
            <person name="Han X."/>
        </authorList>
    </citation>
    <scope>NUCLEOTIDE SEQUENCE</scope>
    <source>
        <strain evidence="2">WQ 366</strain>
    </source>
</reference>
<dbReference type="EMBL" id="JADEYP010000010">
    <property type="protein sequence ID" value="MCA5004905.1"/>
    <property type="molecule type" value="Genomic_DNA"/>
</dbReference>
<comment type="caution">
    <text evidence="2">The sequence shown here is derived from an EMBL/GenBank/DDBJ whole genome shotgun (WGS) entry which is preliminary data.</text>
</comment>
<dbReference type="InterPro" id="IPR032710">
    <property type="entry name" value="NTF2-like_dom_sf"/>
</dbReference>
<accession>A0ABS7Z407</accession>
<evidence type="ECO:0000313" key="2">
    <source>
        <dbReference type="EMBL" id="MCA5004905.1"/>
    </source>
</evidence>
<dbReference type="Gene3D" id="3.10.450.50">
    <property type="match status" value="1"/>
</dbReference>
<dbReference type="Proteomes" id="UP001165302">
    <property type="component" value="Unassembled WGS sequence"/>
</dbReference>
<proteinExistence type="predicted"/>
<protein>
    <submittedName>
        <fullName evidence="2">Nuclear transport factor 2 family protein</fullName>
    </submittedName>
</protein>
<feature type="signal peptide" evidence="1">
    <location>
        <begin position="1"/>
        <end position="20"/>
    </location>
</feature>
<dbReference type="PROSITE" id="PS51257">
    <property type="entry name" value="PROKAR_LIPOPROTEIN"/>
    <property type="match status" value="1"/>
</dbReference>
<dbReference type="SUPFAM" id="SSF54427">
    <property type="entry name" value="NTF2-like"/>
    <property type="match status" value="1"/>
</dbReference>
<organism evidence="2 3">
    <name type="scientific">Sphingobacterium bovistauri</name>
    <dbReference type="NCBI Taxonomy" id="2781959"/>
    <lineage>
        <taxon>Bacteria</taxon>
        <taxon>Pseudomonadati</taxon>
        <taxon>Bacteroidota</taxon>
        <taxon>Sphingobacteriia</taxon>
        <taxon>Sphingobacteriales</taxon>
        <taxon>Sphingobacteriaceae</taxon>
        <taxon>Sphingobacterium</taxon>
    </lineage>
</organism>
<evidence type="ECO:0000313" key="3">
    <source>
        <dbReference type="Proteomes" id="UP001165302"/>
    </source>
</evidence>
<name>A0ABS7Z407_9SPHI</name>
<evidence type="ECO:0000256" key="1">
    <source>
        <dbReference type="SAM" id="SignalP"/>
    </source>
</evidence>
<gene>
    <name evidence="2" type="ORF">IPZ78_07025</name>
</gene>